<gene>
    <name evidence="1" type="ORF">B0H64DRAFT_420535</name>
</gene>
<dbReference type="GeneID" id="87842415"/>
<keyword evidence="2" id="KW-1185">Reference proteome</keyword>
<reference evidence="1" key="1">
    <citation type="journal article" date="2023" name="Mol. Phylogenet. Evol.">
        <title>Genome-scale phylogeny and comparative genomics of the fungal order Sordariales.</title>
        <authorList>
            <person name="Hensen N."/>
            <person name="Bonometti L."/>
            <person name="Westerberg I."/>
            <person name="Brannstrom I.O."/>
            <person name="Guillou S."/>
            <person name="Cros-Aarteil S."/>
            <person name="Calhoun S."/>
            <person name="Haridas S."/>
            <person name="Kuo A."/>
            <person name="Mondo S."/>
            <person name="Pangilinan J."/>
            <person name="Riley R."/>
            <person name="LaButti K."/>
            <person name="Andreopoulos B."/>
            <person name="Lipzen A."/>
            <person name="Chen C."/>
            <person name="Yan M."/>
            <person name="Daum C."/>
            <person name="Ng V."/>
            <person name="Clum A."/>
            <person name="Steindorff A."/>
            <person name="Ohm R.A."/>
            <person name="Martin F."/>
            <person name="Silar P."/>
            <person name="Natvig D.O."/>
            <person name="Lalanne C."/>
            <person name="Gautier V."/>
            <person name="Ament-Velasquez S.L."/>
            <person name="Kruys A."/>
            <person name="Hutchinson M.I."/>
            <person name="Powell A.J."/>
            <person name="Barry K."/>
            <person name="Miller A.N."/>
            <person name="Grigoriev I.V."/>
            <person name="Debuchy R."/>
            <person name="Gladieux P."/>
            <person name="Hiltunen Thoren M."/>
            <person name="Johannesson H."/>
        </authorList>
    </citation>
    <scope>NUCLEOTIDE SEQUENCE</scope>
    <source>
        <strain evidence="1">CBS 168.71</strain>
    </source>
</reference>
<dbReference type="EMBL" id="JAUEPN010000010">
    <property type="protein sequence ID" value="KAK3291258.1"/>
    <property type="molecule type" value="Genomic_DNA"/>
</dbReference>
<protein>
    <recommendedName>
        <fullName evidence="3">C2H2-type domain-containing protein</fullName>
    </recommendedName>
</protein>
<evidence type="ECO:0000313" key="2">
    <source>
        <dbReference type="Proteomes" id="UP001278766"/>
    </source>
</evidence>
<evidence type="ECO:0000313" key="1">
    <source>
        <dbReference type="EMBL" id="KAK3291258.1"/>
    </source>
</evidence>
<comment type="caution">
    <text evidence="1">The sequence shown here is derived from an EMBL/GenBank/DDBJ whole genome shotgun (WGS) entry which is preliminary data.</text>
</comment>
<evidence type="ECO:0008006" key="3">
    <source>
        <dbReference type="Google" id="ProtNLM"/>
    </source>
</evidence>
<proteinExistence type="predicted"/>
<sequence>MNRHVRIGNNGNDDDEPHGRRWACPFYLANPICHAGCVAYKMGRVADIRQHIQRKHAKEAGKERLEKMQGSNSRGETNVDRWYALWALFFPDLDRPATPYYTGTEFVDLSVGFMSRFMGEWKKGGSMPADVKTVLMEYLAFVKSTSREMKSGRMFVQAVTEVSEHQAQGTEIQDSNTFQGLPLLPNLPSRVTMGPPQQPDPRGFIPGYYGTPTSNVPTQPQTPSMPVANSQYWPHLADSAAYPAVSAHELPPAQSLYATAANGLVDYAVAASNLSGTVHWAPAGDSGDGGDVGQFGFGYDY</sequence>
<dbReference type="Proteomes" id="UP001278766">
    <property type="component" value="Unassembled WGS sequence"/>
</dbReference>
<name>A0AAE0LN28_9PEZI</name>
<dbReference type="RefSeq" id="XP_062654772.1">
    <property type="nucleotide sequence ID" value="XM_062805467.1"/>
</dbReference>
<dbReference type="AlphaFoldDB" id="A0AAE0LN28"/>
<reference evidence="1" key="2">
    <citation type="submission" date="2023-06" db="EMBL/GenBank/DDBJ databases">
        <authorList>
            <consortium name="Lawrence Berkeley National Laboratory"/>
            <person name="Haridas S."/>
            <person name="Hensen N."/>
            <person name="Bonometti L."/>
            <person name="Westerberg I."/>
            <person name="Brannstrom I.O."/>
            <person name="Guillou S."/>
            <person name="Cros-Aarteil S."/>
            <person name="Calhoun S."/>
            <person name="Kuo A."/>
            <person name="Mondo S."/>
            <person name="Pangilinan J."/>
            <person name="Riley R."/>
            <person name="Labutti K."/>
            <person name="Andreopoulos B."/>
            <person name="Lipzen A."/>
            <person name="Chen C."/>
            <person name="Yanf M."/>
            <person name="Daum C."/>
            <person name="Ng V."/>
            <person name="Clum A."/>
            <person name="Steindorff A."/>
            <person name="Ohm R."/>
            <person name="Martin F."/>
            <person name="Silar P."/>
            <person name="Natvig D."/>
            <person name="Lalanne C."/>
            <person name="Gautier V."/>
            <person name="Ament-Velasquez S.L."/>
            <person name="Kruys A."/>
            <person name="Hutchinson M.I."/>
            <person name="Powell A.J."/>
            <person name="Barry K."/>
            <person name="Miller A.N."/>
            <person name="Grigoriev I.V."/>
            <person name="Debuchy R."/>
            <person name="Gladieux P."/>
            <person name="Thoren M.H."/>
            <person name="Johannesson H."/>
        </authorList>
    </citation>
    <scope>NUCLEOTIDE SEQUENCE</scope>
    <source>
        <strain evidence="1">CBS 168.71</strain>
    </source>
</reference>
<organism evidence="1 2">
    <name type="scientific">Chaetomium fimeti</name>
    <dbReference type="NCBI Taxonomy" id="1854472"/>
    <lineage>
        <taxon>Eukaryota</taxon>
        <taxon>Fungi</taxon>
        <taxon>Dikarya</taxon>
        <taxon>Ascomycota</taxon>
        <taxon>Pezizomycotina</taxon>
        <taxon>Sordariomycetes</taxon>
        <taxon>Sordariomycetidae</taxon>
        <taxon>Sordariales</taxon>
        <taxon>Chaetomiaceae</taxon>
        <taxon>Chaetomium</taxon>
    </lineage>
</organism>
<accession>A0AAE0LN28</accession>